<dbReference type="Gene3D" id="3.30.390.30">
    <property type="match status" value="1"/>
</dbReference>
<dbReference type="PRINTS" id="PR00368">
    <property type="entry name" value="FADPNR"/>
</dbReference>
<dbReference type="SUPFAM" id="SSF51905">
    <property type="entry name" value="FAD/NAD(P)-binding domain"/>
    <property type="match status" value="2"/>
</dbReference>
<evidence type="ECO:0000259" key="5">
    <source>
        <dbReference type="Pfam" id="PF07992"/>
    </source>
</evidence>
<reference evidence="7" key="1">
    <citation type="submission" date="2021-10" db="EMBL/GenBank/DDBJ databases">
        <title>Novel species in genus Arthrobacter.</title>
        <authorList>
            <person name="Liu Y."/>
        </authorList>
    </citation>
    <scope>NUCLEOTIDE SEQUENCE</scope>
    <source>
        <strain evidence="7">Zg-Y453</strain>
    </source>
</reference>
<evidence type="ECO:0000256" key="2">
    <source>
        <dbReference type="ARBA" id="ARBA00022630"/>
    </source>
</evidence>
<evidence type="ECO:0000256" key="3">
    <source>
        <dbReference type="ARBA" id="ARBA00022827"/>
    </source>
</evidence>
<proteinExistence type="predicted"/>
<dbReference type="PANTHER" id="PTHR43557">
    <property type="entry name" value="APOPTOSIS-INDUCING FACTOR 1"/>
    <property type="match status" value="1"/>
</dbReference>
<comment type="cofactor">
    <cofactor evidence="1">
        <name>FAD</name>
        <dbReference type="ChEBI" id="CHEBI:57692"/>
    </cofactor>
</comment>
<dbReference type="InterPro" id="IPR023753">
    <property type="entry name" value="FAD/NAD-binding_dom"/>
</dbReference>
<name>A0A9X1MDH3_9MICC</name>
<evidence type="ECO:0000259" key="6">
    <source>
        <dbReference type="Pfam" id="PF14759"/>
    </source>
</evidence>
<dbReference type="Pfam" id="PF07992">
    <property type="entry name" value="Pyr_redox_2"/>
    <property type="match status" value="1"/>
</dbReference>
<protein>
    <submittedName>
        <fullName evidence="7">FAD-dependent oxidoreductase</fullName>
    </submittedName>
</protein>
<keyword evidence="8" id="KW-1185">Reference proteome</keyword>
<gene>
    <name evidence="7" type="ORF">LJ757_09375</name>
</gene>
<evidence type="ECO:0000313" key="8">
    <source>
        <dbReference type="Proteomes" id="UP001139158"/>
    </source>
</evidence>
<dbReference type="AlphaFoldDB" id="A0A9X1MDH3"/>
<organism evidence="7 8">
    <name type="scientific">Arthrobacter caoxuetaonis</name>
    <dbReference type="NCBI Taxonomy" id="2886935"/>
    <lineage>
        <taxon>Bacteria</taxon>
        <taxon>Bacillati</taxon>
        <taxon>Actinomycetota</taxon>
        <taxon>Actinomycetes</taxon>
        <taxon>Micrococcales</taxon>
        <taxon>Micrococcaceae</taxon>
        <taxon>Arthrobacter</taxon>
    </lineage>
</organism>
<dbReference type="GO" id="GO:0016651">
    <property type="term" value="F:oxidoreductase activity, acting on NAD(P)H"/>
    <property type="evidence" value="ECO:0007669"/>
    <property type="project" value="TreeGrafter"/>
</dbReference>
<dbReference type="PANTHER" id="PTHR43557:SF2">
    <property type="entry name" value="RIESKE DOMAIN-CONTAINING PROTEIN-RELATED"/>
    <property type="match status" value="1"/>
</dbReference>
<dbReference type="InterPro" id="IPR028202">
    <property type="entry name" value="Reductase_C"/>
</dbReference>
<dbReference type="InterPro" id="IPR036188">
    <property type="entry name" value="FAD/NAD-bd_sf"/>
</dbReference>
<dbReference type="RefSeq" id="WP_227895889.1">
    <property type="nucleotide sequence ID" value="NZ_CP099466.1"/>
</dbReference>
<sequence>METSNSTGATLIIGNCQAGVQLATTLRELGDAAPIVLVGEESYLPYQRPALSKAFLKGEATAASLTFRTEEWFDQQGIELVTGEEIVDISRGTDGGTAVGVSGRVFPFTRLALTTGAAPRKLPLAGAEMEGVCYLRDADQAASLHSLLGKARSVAVIGGGFIGLEVATAARAAGKQVTIIEAAPRLVGRAVAETTSDFYLWAHRRRGTTVLLNAEIVRIAGEDGRVTGVELAQGPTVPAEVVVIGVGVLPRTELAERLGLEVSNGVVVDSSAVASDGVTVAAGDCANMPNPFVADYGSGNVRLESVQNAVEQAKTAARSLLGLEAEYRTVPWFWSDQGDLKLQIAGLSAGHDSTVLRGDPESERFSVLYYREGRIIAADCVNTPRDFMAVRNALAQGMDIPPDANLARDSKNQWFPGYPPEVTNQMP</sequence>
<comment type="caution">
    <text evidence="7">The sequence shown here is derived from an EMBL/GenBank/DDBJ whole genome shotgun (WGS) entry which is preliminary data.</text>
</comment>
<evidence type="ECO:0000256" key="4">
    <source>
        <dbReference type="ARBA" id="ARBA00023002"/>
    </source>
</evidence>
<dbReference type="Pfam" id="PF14759">
    <property type="entry name" value="Reductase_C"/>
    <property type="match status" value="1"/>
</dbReference>
<dbReference type="InterPro" id="IPR016156">
    <property type="entry name" value="FAD/NAD-linked_Rdtase_dimer_sf"/>
</dbReference>
<dbReference type="PRINTS" id="PR00411">
    <property type="entry name" value="PNDRDTASEI"/>
</dbReference>
<evidence type="ECO:0000256" key="1">
    <source>
        <dbReference type="ARBA" id="ARBA00001974"/>
    </source>
</evidence>
<dbReference type="Gene3D" id="3.50.50.60">
    <property type="entry name" value="FAD/NAD(P)-binding domain"/>
    <property type="match status" value="2"/>
</dbReference>
<dbReference type="GO" id="GO:0005737">
    <property type="term" value="C:cytoplasm"/>
    <property type="evidence" value="ECO:0007669"/>
    <property type="project" value="TreeGrafter"/>
</dbReference>
<dbReference type="InterPro" id="IPR050446">
    <property type="entry name" value="FAD-oxidoreductase/Apoptosis"/>
</dbReference>
<feature type="domain" description="FAD/NAD(P)-binding" evidence="5">
    <location>
        <begin position="11"/>
        <end position="313"/>
    </location>
</feature>
<keyword evidence="4" id="KW-0560">Oxidoreductase</keyword>
<dbReference type="EMBL" id="JAJFZV010000009">
    <property type="protein sequence ID" value="MCC3298013.1"/>
    <property type="molecule type" value="Genomic_DNA"/>
</dbReference>
<accession>A0A9X1MDH3</accession>
<dbReference type="Proteomes" id="UP001139158">
    <property type="component" value="Unassembled WGS sequence"/>
</dbReference>
<feature type="domain" description="Reductase C-terminal" evidence="6">
    <location>
        <begin position="332"/>
        <end position="404"/>
    </location>
</feature>
<dbReference type="SUPFAM" id="SSF55424">
    <property type="entry name" value="FAD/NAD-linked reductases, dimerisation (C-terminal) domain"/>
    <property type="match status" value="1"/>
</dbReference>
<evidence type="ECO:0000313" key="7">
    <source>
        <dbReference type="EMBL" id="MCC3298013.1"/>
    </source>
</evidence>
<keyword evidence="2" id="KW-0285">Flavoprotein</keyword>
<keyword evidence="3" id="KW-0274">FAD</keyword>